<evidence type="ECO:0000313" key="3">
    <source>
        <dbReference type="Proteomes" id="UP000464054"/>
    </source>
</evidence>
<dbReference type="SUPFAM" id="SSF53613">
    <property type="entry name" value="Ribokinase-like"/>
    <property type="match status" value="1"/>
</dbReference>
<dbReference type="GO" id="GO:0003824">
    <property type="term" value="F:catalytic activity"/>
    <property type="evidence" value="ECO:0007669"/>
    <property type="project" value="UniProtKB-ARBA"/>
</dbReference>
<dbReference type="AlphaFoldDB" id="A0AAP9IDJ3"/>
<proteinExistence type="predicted"/>
<gene>
    <name evidence="1" type="ORF">ACIPSN_07740</name>
    <name evidence="2" type="ORF">GMX10_02230</name>
</gene>
<evidence type="ECO:0000313" key="2">
    <source>
        <dbReference type="EMBL" id="QHQ23016.1"/>
    </source>
</evidence>
<evidence type="ECO:0008006" key="5">
    <source>
        <dbReference type="Google" id="ProtNLM"/>
    </source>
</evidence>
<protein>
    <recommendedName>
        <fullName evidence="5">Carbohydrate kinase PfkB domain-containing protein</fullName>
    </recommendedName>
</protein>
<reference evidence="3" key="1">
    <citation type="submission" date="2019-11" db="EMBL/GenBank/DDBJ databases">
        <authorList>
            <person name="Jee S."/>
        </authorList>
    </citation>
    <scope>NUCLEOTIDE SEQUENCE [LARGE SCALE GENOMIC DNA]</scope>
    <source>
        <strain evidence="3">PZ1</strain>
    </source>
</reference>
<reference evidence="1 4" key="3">
    <citation type="submission" date="2024-10" db="EMBL/GenBank/DDBJ databases">
        <authorList>
            <person name="Lu C.-H."/>
        </authorList>
    </citation>
    <scope>NUCLEOTIDE SEQUENCE [LARGE SCALE GENOMIC DNA]</scope>
    <source>
        <strain evidence="1 4">22QBSP01-2</strain>
    </source>
</reference>
<evidence type="ECO:0000313" key="4">
    <source>
        <dbReference type="Proteomes" id="UP001617714"/>
    </source>
</evidence>
<organism evidence="2 3">
    <name type="scientific">Pectobacterium parvum</name>
    <dbReference type="NCBI Taxonomy" id="2778550"/>
    <lineage>
        <taxon>Bacteria</taxon>
        <taxon>Pseudomonadati</taxon>
        <taxon>Pseudomonadota</taxon>
        <taxon>Gammaproteobacteria</taxon>
        <taxon>Enterobacterales</taxon>
        <taxon>Pectobacteriaceae</taxon>
        <taxon>Pectobacterium</taxon>
    </lineage>
</organism>
<accession>A0AAP9IDJ3</accession>
<dbReference type="Proteomes" id="UP001617714">
    <property type="component" value="Unassembled WGS sequence"/>
</dbReference>
<dbReference type="EMBL" id="CP046377">
    <property type="protein sequence ID" value="QHQ23016.1"/>
    <property type="molecule type" value="Genomic_DNA"/>
</dbReference>
<dbReference type="EMBL" id="JBIXKD010000006">
    <property type="protein sequence ID" value="MFJ5321256.1"/>
    <property type="molecule type" value="Genomic_DNA"/>
</dbReference>
<name>A0AAP9IDJ3_9GAMM</name>
<dbReference type="Gene3D" id="3.40.1190.20">
    <property type="match status" value="1"/>
</dbReference>
<keyword evidence="4" id="KW-1185">Reference proteome</keyword>
<evidence type="ECO:0000313" key="1">
    <source>
        <dbReference type="EMBL" id="MFJ5321256.1"/>
    </source>
</evidence>
<dbReference type="InterPro" id="IPR029056">
    <property type="entry name" value="Ribokinase-like"/>
</dbReference>
<reference evidence="2" key="2">
    <citation type="journal article" date="2022" name="Plant Pathol J">
        <title>Comparative Genomic Analysis of Pathogenic Factors of Pectobacterium Species Isolated in South Korea Using Whole-Genome Sequencing.</title>
        <authorList>
            <person name="Jee S."/>
            <person name="Kang I.J."/>
            <person name="Bak G."/>
            <person name="Kang S."/>
            <person name="Lee J."/>
            <person name="Heu S."/>
            <person name="Hwang I."/>
        </authorList>
    </citation>
    <scope>NUCLEOTIDE SEQUENCE</scope>
    <source>
        <strain evidence="2">PZ1</strain>
    </source>
</reference>
<dbReference type="Proteomes" id="UP000464054">
    <property type="component" value="Chromosome"/>
</dbReference>
<dbReference type="RefSeq" id="WP_039513027.1">
    <property type="nucleotide sequence ID" value="NZ_CP046377.1"/>
</dbReference>
<sequence length="286" mass="31796">MEGVEMDHIPVVAGLIMRMRYPTARAWIGGPAVYAATGMRLMGLHSRMMAAVSHSMSEDERSVIELLSCDDRCMTSINNPLLTWHSENVLGSKGNGKLDGMPAIWKSEKNSDLLNGALVVLANGDPAWYCSILTKTQPQLTLMDFNMNWLAIRGEELRQCLRYVDMITITRHEYSSLGKRFFATFLAQKNKFLLVKDGSHGSELISGEERELLAPAMPRTVTTDVGCGDLLIGLVAGYLSHQLSRADAMVFQQIKAGYLAALPWIATLLESGCNESFIRRCMNEFR</sequence>